<evidence type="ECO:0000256" key="9">
    <source>
        <dbReference type="ARBA" id="ARBA00023136"/>
    </source>
</evidence>
<evidence type="ECO:0000256" key="4">
    <source>
        <dbReference type="ARBA" id="ARBA00022475"/>
    </source>
</evidence>
<comment type="similarity">
    <text evidence="2 10">Belongs to the TonB family.</text>
</comment>
<name>A0A6M7WBS9_RHILI</name>
<evidence type="ECO:0000313" key="14">
    <source>
        <dbReference type="Proteomes" id="UP000503017"/>
    </source>
</evidence>
<dbReference type="Proteomes" id="UP000503017">
    <property type="component" value="Chromosome"/>
</dbReference>
<dbReference type="GO" id="GO:0031992">
    <property type="term" value="F:energy transducer activity"/>
    <property type="evidence" value="ECO:0007669"/>
    <property type="project" value="InterPro"/>
</dbReference>
<dbReference type="SUPFAM" id="SSF74653">
    <property type="entry name" value="TolA/TonB C-terminal domain"/>
    <property type="match status" value="1"/>
</dbReference>
<evidence type="ECO:0000256" key="7">
    <source>
        <dbReference type="ARBA" id="ARBA00022927"/>
    </source>
</evidence>
<dbReference type="AlphaFoldDB" id="A0A6M7WBS9"/>
<feature type="compositionally biased region" description="Basic and acidic residues" evidence="11">
    <location>
        <begin position="162"/>
        <end position="189"/>
    </location>
</feature>
<feature type="compositionally biased region" description="Low complexity" evidence="11">
    <location>
        <begin position="190"/>
        <end position="215"/>
    </location>
</feature>
<dbReference type="InterPro" id="IPR006260">
    <property type="entry name" value="TonB/TolA_C"/>
</dbReference>
<dbReference type="InterPro" id="IPR003538">
    <property type="entry name" value="TonB"/>
</dbReference>
<dbReference type="InterPro" id="IPR051045">
    <property type="entry name" value="TonB-dependent_transducer"/>
</dbReference>
<dbReference type="PRINTS" id="PR01374">
    <property type="entry name" value="TONBPROTEIN"/>
</dbReference>
<dbReference type="PROSITE" id="PS52015">
    <property type="entry name" value="TONB_CTD"/>
    <property type="match status" value="1"/>
</dbReference>
<dbReference type="GO" id="GO:0015031">
    <property type="term" value="P:protein transport"/>
    <property type="evidence" value="ECO:0007669"/>
    <property type="project" value="UniProtKB-UniRule"/>
</dbReference>
<evidence type="ECO:0000256" key="6">
    <source>
        <dbReference type="ARBA" id="ARBA00022692"/>
    </source>
</evidence>
<evidence type="ECO:0000256" key="10">
    <source>
        <dbReference type="RuleBase" id="RU362123"/>
    </source>
</evidence>
<dbReference type="PANTHER" id="PTHR33446:SF2">
    <property type="entry name" value="PROTEIN TONB"/>
    <property type="match status" value="1"/>
</dbReference>
<evidence type="ECO:0000256" key="8">
    <source>
        <dbReference type="ARBA" id="ARBA00022989"/>
    </source>
</evidence>
<keyword evidence="8 10" id="KW-1133">Transmembrane helix</keyword>
<comment type="subcellular location">
    <subcellularLocation>
        <location evidence="1 10">Cell inner membrane</location>
        <topology evidence="1 10">Single-pass membrane protein</topology>
        <orientation evidence="1 10">Periplasmic side</orientation>
    </subcellularLocation>
</comment>
<dbReference type="InterPro" id="IPR037682">
    <property type="entry name" value="TonB_C"/>
</dbReference>
<comment type="function">
    <text evidence="10">Interacts with outer membrane receptor proteins that carry out high-affinity binding and energy dependent uptake into the periplasmic space of specific substrates. It could act to transduce energy from the cytoplasmic membrane to specific energy-requiring processes in the outer membrane, resulting in the release into the periplasm of ligands bound by these outer membrane proteins.</text>
</comment>
<keyword evidence="6 10" id="KW-0812">Transmembrane</keyword>
<feature type="domain" description="TonB C-terminal" evidence="12">
    <location>
        <begin position="224"/>
        <end position="314"/>
    </location>
</feature>
<evidence type="ECO:0000256" key="5">
    <source>
        <dbReference type="ARBA" id="ARBA00022519"/>
    </source>
</evidence>
<reference evidence="13 14" key="1">
    <citation type="submission" date="2018-10" db="EMBL/GenBank/DDBJ databases">
        <authorList>
            <person name="Perry B.J."/>
            <person name="Sullivan J.T."/>
            <person name="Murphy R.J.T."/>
            <person name="Ramsay J.P."/>
            <person name="Ronson C.W."/>
        </authorList>
    </citation>
    <scope>NUCLEOTIDE SEQUENCE [LARGE SCALE GENOMIC DNA]</scope>
    <source>
        <strain evidence="13 14">R88b</strain>
    </source>
</reference>
<dbReference type="GO" id="GO:0030288">
    <property type="term" value="C:outer membrane-bounded periplasmic space"/>
    <property type="evidence" value="ECO:0007669"/>
    <property type="project" value="InterPro"/>
</dbReference>
<proteinExistence type="inferred from homology"/>
<dbReference type="GO" id="GO:0015891">
    <property type="term" value="P:siderophore transport"/>
    <property type="evidence" value="ECO:0007669"/>
    <property type="project" value="InterPro"/>
</dbReference>
<gene>
    <name evidence="13" type="ORF">EB235_06475</name>
</gene>
<keyword evidence="3 10" id="KW-0813">Transport</keyword>
<dbReference type="EMBL" id="CP033367">
    <property type="protein sequence ID" value="QKD01190.1"/>
    <property type="molecule type" value="Genomic_DNA"/>
</dbReference>
<feature type="transmembrane region" description="Helical" evidence="10">
    <location>
        <begin position="20"/>
        <end position="41"/>
    </location>
</feature>
<feature type="region of interest" description="Disordered" evidence="11">
    <location>
        <begin position="81"/>
        <end position="135"/>
    </location>
</feature>
<dbReference type="RefSeq" id="WP_027031791.1">
    <property type="nucleotide sequence ID" value="NZ_CP033367.1"/>
</dbReference>
<sequence length="314" mass="33265">MTQSAGSPTVELSRFRWRDLGLWVGAAALVLGAHVAVAYAVQNFSMVNEADGGSPPAQVIEMAPMTVMPAVEEQVAALDAVTPDQSEPTPTPTTTEPTPEQVEKAEPIVEQPEAVAPDETEPTQTEMAEQIDRPPLDEVIPDIVEAVAPDVVVPLPQPKPVEAPKDKKPVEAKARKPVDKPKPKKEKAAPPKTVAAASADAKAAAKTAAPKSAEATGRSGDSSKWDSRLRSWINRHTRYPSAARAQRAEGSAYVTFTVDSSGRVLSARLTRSSGNVDLDRAALSVLQGASVPAPPPELGGRQSRTAPFVFNLRD</sequence>
<keyword evidence="5 10" id="KW-0997">Cell inner membrane</keyword>
<keyword evidence="7 10" id="KW-0653">Protein transport</keyword>
<dbReference type="GO" id="GO:0098797">
    <property type="term" value="C:plasma membrane protein complex"/>
    <property type="evidence" value="ECO:0007669"/>
    <property type="project" value="TreeGrafter"/>
</dbReference>
<evidence type="ECO:0000256" key="3">
    <source>
        <dbReference type="ARBA" id="ARBA00022448"/>
    </source>
</evidence>
<feature type="region of interest" description="Disordered" evidence="11">
    <location>
        <begin position="151"/>
        <end position="228"/>
    </location>
</feature>
<evidence type="ECO:0000259" key="12">
    <source>
        <dbReference type="PROSITE" id="PS52015"/>
    </source>
</evidence>
<dbReference type="NCBIfam" id="TIGR01352">
    <property type="entry name" value="tonB_Cterm"/>
    <property type="match status" value="1"/>
</dbReference>
<dbReference type="PANTHER" id="PTHR33446">
    <property type="entry name" value="PROTEIN TONB-RELATED"/>
    <property type="match status" value="1"/>
</dbReference>
<accession>A0A6M7WBS9</accession>
<evidence type="ECO:0000313" key="13">
    <source>
        <dbReference type="EMBL" id="QKD01190.1"/>
    </source>
</evidence>
<dbReference type="GO" id="GO:0055085">
    <property type="term" value="P:transmembrane transport"/>
    <property type="evidence" value="ECO:0007669"/>
    <property type="project" value="InterPro"/>
</dbReference>
<evidence type="ECO:0000256" key="2">
    <source>
        <dbReference type="ARBA" id="ARBA00006555"/>
    </source>
</evidence>
<keyword evidence="4 10" id="KW-1003">Cell membrane</keyword>
<protein>
    <recommendedName>
        <fullName evidence="10">Protein TonB</fullName>
    </recommendedName>
</protein>
<feature type="region of interest" description="Disordered" evidence="11">
    <location>
        <begin position="289"/>
        <end position="314"/>
    </location>
</feature>
<dbReference type="Gene3D" id="3.30.1150.10">
    <property type="match status" value="1"/>
</dbReference>
<organism evidence="13 14">
    <name type="scientific">Mesorhizobium loti R88b</name>
    <dbReference type="NCBI Taxonomy" id="935548"/>
    <lineage>
        <taxon>Bacteria</taxon>
        <taxon>Pseudomonadati</taxon>
        <taxon>Pseudomonadota</taxon>
        <taxon>Alphaproteobacteria</taxon>
        <taxon>Hyphomicrobiales</taxon>
        <taxon>Phyllobacteriaceae</taxon>
        <taxon>Mesorhizobium</taxon>
    </lineage>
</organism>
<evidence type="ECO:0000256" key="11">
    <source>
        <dbReference type="SAM" id="MobiDB-lite"/>
    </source>
</evidence>
<dbReference type="Pfam" id="PF03544">
    <property type="entry name" value="TonB_C"/>
    <property type="match status" value="1"/>
</dbReference>
<keyword evidence="9 10" id="KW-0472">Membrane</keyword>
<keyword evidence="10" id="KW-0735">Signal-anchor</keyword>
<evidence type="ECO:0000256" key="1">
    <source>
        <dbReference type="ARBA" id="ARBA00004383"/>
    </source>
</evidence>